<dbReference type="AlphaFoldDB" id="A0A975BKT3"/>
<dbReference type="KEGG" id="dmm:dnm_034300"/>
<evidence type="ECO:0000313" key="2">
    <source>
        <dbReference type="Proteomes" id="UP000663722"/>
    </source>
</evidence>
<dbReference type="Proteomes" id="UP000663722">
    <property type="component" value="Chromosome"/>
</dbReference>
<protein>
    <submittedName>
        <fullName evidence="1">Uncharacterized protein</fullName>
    </submittedName>
</protein>
<proteinExistence type="predicted"/>
<organism evidence="1 2">
    <name type="scientific">Desulfonema magnum</name>
    <dbReference type="NCBI Taxonomy" id="45655"/>
    <lineage>
        <taxon>Bacteria</taxon>
        <taxon>Pseudomonadati</taxon>
        <taxon>Thermodesulfobacteriota</taxon>
        <taxon>Desulfobacteria</taxon>
        <taxon>Desulfobacterales</taxon>
        <taxon>Desulfococcaceae</taxon>
        <taxon>Desulfonema</taxon>
    </lineage>
</organism>
<dbReference type="EMBL" id="CP061800">
    <property type="protein sequence ID" value="QTA87397.1"/>
    <property type="molecule type" value="Genomic_DNA"/>
</dbReference>
<gene>
    <name evidence="1" type="ORF">dnm_034300</name>
</gene>
<keyword evidence="2" id="KW-1185">Reference proteome</keyword>
<name>A0A975BKT3_9BACT</name>
<evidence type="ECO:0000313" key="1">
    <source>
        <dbReference type="EMBL" id="QTA87397.1"/>
    </source>
</evidence>
<reference evidence="1" key="1">
    <citation type="journal article" date="2021" name="Microb. Physiol.">
        <title>Proteogenomic Insights into the Physiology of Marine, Sulfate-Reducing, Filamentous Desulfonema limicola and Desulfonema magnum.</title>
        <authorList>
            <person name="Schnaars V."/>
            <person name="Wohlbrand L."/>
            <person name="Scheve S."/>
            <person name="Hinrichs C."/>
            <person name="Reinhardt R."/>
            <person name="Rabus R."/>
        </authorList>
    </citation>
    <scope>NUCLEOTIDE SEQUENCE</scope>
    <source>
        <strain evidence="1">4be13</strain>
    </source>
</reference>
<sequence>MIRIFFYKYLILYGLTFFSDQKNKTFVFRGLHFCTILVFKVCPNHC</sequence>
<accession>A0A975BKT3</accession>